<feature type="domain" description="Aminotransferase class V" evidence="4">
    <location>
        <begin position="111"/>
        <end position="223"/>
    </location>
</feature>
<dbReference type="InterPro" id="IPR015421">
    <property type="entry name" value="PyrdxlP-dep_Trfase_major"/>
</dbReference>
<evidence type="ECO:0000313" key="6">
    <source>
        <dbReference type="Proteomes" id="UP000291106"/>
    </source>
</evidence>
<gene>
    <name evidence="5" type="ORF">EXU30_13615</name>
</gene>
<keyword evidence="5" id="KW-0032">Aminotransferase</keyword>
<name>A0A411PJ61_9GAMM</name>
<dbReference type="InterPro" id="IPR015424">
    <property type="entry name" value="PyrdxlP-dep_Trfase"/>
</dbReference>
<organism evidence="5 6">
    <name type="scientific">Shewanella maritima</name>
    <dbReference type="NCBI Taxonomy" id="2520507"/>
    <lineage>
        <taxon>Bacteria</taxon>
        <taxon>Pseudomonadati</taxon>
        <taxon>Pseudomonadota</taxon>
        <taxon>Gammaproteobacteria</taxon>
        <taxon>Alteromonadales</taxon>
        <taxon>Shewanellaceae</taxon>
        <taxon>Shewanella</taxon>
    </lineage>
</organism>
<evidence type="ECO:0000313" key="5">
    <source>
        <dbReference type="EMBL" id="QBF83617.1"/>
    </source>
</evidence>
<dbReference type="Gene3D" id="3.40.640.10">
    <property type="entry name" value="Type I PLP-dependent aspartate aminotransferase-like (Major domain)"/>
    <property type="match status" value="1"/>
</dbReference>
<proteinExistence type="predicted"/>
<evidence type="ECO:0000256" key="1">
    <source>
        <dbReference type="ARBA" id="ARBA00022642"/>
    </source>
</evidence>
<dbReference type="InterPro" id="IPR000192">
    <property type="entry name" value="Aminotrans_V_dom"/>
</dbReference>
<dbReference type="Gene3D" id="3.90.1150.10">
    <property type="entry name" value="Aspartate Aminotransferase, domain 1"/>
    <property type="match status" value="1"/>
</dbReference>
<dbReference type="RefSeq" id="WP_130600909.1">
    <property type="nucleotide sequence ID" value="NZ_CP036200.1"/>
</dbReference>
<evidence type="ECO:0000256" key="3">
    <source>
        <dbReference type="ARBA" id="ARBA00022898"/>
    </source>
</evidence>
<keyword evidence="3" id="KW-0663">Pyridoxal phosphate</keyword>
<keyword evidence="1" id="KW-0662">Pyridine nucleotide biosynthesis</keyword>
<dbReference type="Proteomes" id="UP000291106">
    <property type="component" value="Chromosome"/>
</dbReference>
<reference evidence="5 6" key="1">
    <citation type="submission" date="2019-02" db="EMBL/GenBank/DDBJ databases">
        <title>Shewanella sp. D4-2 isolated from Dokdo Island.</title>
        <authorList>
            <person name="Baek K."/>
        </authorList>
    </citation>
    <scope>NUCLEOTIDE SEQUENCE [LARGE SCALE GENOMIC DNA]</scope>
    <source>
        <strain evidence="5 6">D4-2</strain>
    </source>
</reference>
<dbReference type="GO" id="GO:0043420">
    <property type="term" value="P:anthranilate metabolic process"/>
    <property type="evidence" value="ECO:0007669"/>
    <property type="project" value="TreeGrafter"/>
</dbReference>
<dbReference type="AlphaFoldDB" id="A0A411PJ61"/>
<evidence type="ECO:0000259" key="4">
    <source>
        <dbReference type="Pfam" id="PF00266"/>
    </source>
</evidence>
<keyword evidence="2" id="KW-0378">Hydrolase</keyword>
<dbReference type="GO" id="GO:0030429">
    <property type="term" value="F:kynureninase activity"/>
    <property type="evidence" value="ECO:0007669"/>
    <property type="project" value="InterPro"/>
</dbReference>
<dbReference type="GO" id="GO:0009435">
    <property type="term" value="P:NAD+ biosynthetic process"/>
    <property type="evidence" value="ECO:0007669"/>
    <property type="project" value="InterPro"/>
</dbReference>
<dbReference type="GO" id="GO:0030170">
    <property type="term" value="F:pyridoxal phosphate binding"/>
    <property type="evidence" value="ECO:0007669"/>
    <property type="project" value="InterPro"/>
</dbReference>
<dbReference type="GO" id="GO:0005737">
    <property type="term" value="C:cytoplasm"/>
    <property type="evidence" value="ECO:0007669"/>
    <property type="project" value="InterPro"/>
</dbReference>
<dbReference type="GO" id="GO:0019441">
    <property type="term" value="P:L-tryptophan catabolic process to kynurenine"/>
    <property type="evidence" value="ECO:0007669"/>
    <property type="project" value="TreeGrafter"/>
</dbReference>
<dbReference type="GO" id="GO:0008483">
    <property type="term" value="F:transaminase activity"/>
    <property type="evidence" value="ECO:0007669"/>
    <property type="project" value="UniProtKB-KW"/>
</dbReference>
<dbReference type="PANTHER" id="PTHR14084">
    <property type="entry name" value="KYNURENINASE"/>
    <property type="match status" value="1"/>
</dbReference>
<protein>
    <submittedName>
        <fullName evidence="5">Aminotransferase class V-fold PLP-dependent enzyme</fullName>
    </submittedName>
</protein>
<dbReference type="EMBL" id="CP036200">
    <property type="protein sequence ID" value="QBF83617.1"/>
    <property type="molecule type" value="Genomic_DNA"/>
</dbReference>
<dbReference type="OrthoDB" id="5501089at2"/>
<dbReference type="InterPro" id="IPR015422">
    <property type="entry name" value="PyrdxlP-dep_Trfase_small"/>
</dbReference>
<dbReference type="Pfam" id="PF00266">
    <property type="entry name" value="Aminotran_5"/>
    <property type="match status" value="1"/>
</dbReference>
<dbReference type="PANTHER" id="PTHR14084:SF0">
    <property type="entry name" value="KYNURENINASE"/>
    <property type="match status" value="1"/>
</dbReference>
<accession>A0A411PJ61</accession>
<keyword evidence="5" id="KW-0808">Transferase</keyword>
<evidence type="ECO:0000256" key="2">
    <source>
        <dbReference type="ARBA" id="ARBA00022801"/>
    </source>
</evidence>
<sequence>MPRLTAEQLQAHYSDFNVSERILLSGHSHQAWPDVARQGVLQCYDDAAKHVDEKWGAALAKADEVRDFYRTLMGEANGQIALGSSTHELILRFMSDLDYFKQAKASSRPLKIVTTDSEFHSLRRQLQRLQELNCQIDVVPVEPSDTLAMRVIDKLDNQTDAVMLSAVFFNSSQIFYDVGQVAKAAHNLNIPCLVDAYHALNVVPFNLQTWELESAFVVGGGYKYCQAGEGNCFMRIPADYQGSPVITGWYAEFDVLDQAPGKVGYGAGQAAFAGSTYDPTSHYRAAAVFDFLTEQQLDDIELRQINQAQIKRLWQGIEAIGESRSGLLLPKHSLGDNAGFLSLTTPKAAQWVKLLAQNNVLTDSRGDQLRLGTAPYITDTQIDTALNTIESLAPKLV</sequence>
<dbReference type="KEGG" id="smai:EXU30_13615"/>
<dbReference type="InterPro" id="IPR010111">
    <property type="entry name" value="Kynureninase"/>
</dbReference>
<dbReference type="SUPFAM" id="SSF53383">
    <property type="entry name" value="PLP-dependent transferases"/>
    <property type="match status" value="1"/>
</dbReference>
<keyword evidence="6" id="KW-1185">Reference proteome</keyword>